<dbReference type="SUPFAM" id="SSF53822">
    <property type="entry name" value="Periplasmic binding protein-like I"/>
    <property type="match status" value="1"/>
</dbReference>
<organism evidence="2 3">
    <name type="scientific">Plebeiibacterium sediminum</name>
    <dbReference type="NCBI Taxonomy" id="2992112"/>
    <lineage>
        <taxon>Bacteria</taxon>
        <taxon>Pseudomonadati</taxon>
        <taxon>Bacteroidota</taxon>
        <taxon>Bacteroidia</taxon>
        <taxon>Marinilabiliales</taxon>
        <taxon>Marinilabiliaceae</taxon>
        <taxon>Plebeiibacterium</taxon>
    </lineage>
</organism>
<dbReference type="SMART" id="SM00257">
    <property type="entry name" value="LysM"/>
    <property type="match status" value="5"/>
</dbReference>
<dbReference type="Proteomes" id="UP001209229">
    <property type="component" value="Unassembled WGS sequence"/>
</dbReference>
<sequence>MNKLVYKHIVLIIFLLIGSYTVFSQDADKVIIDGKTYYLHIVQKGEGFYGIAKKYGVSQKEIHDANPKSIFGLKPGDVLHIPVIKGRNNDSSQIEDSNEFVYHTIEKGQTLYFLSRKYNVTIEDIKKYNVGADQNLIIGSIFKIPVNKNVDNRIKNTYVFHKVEPKETLYGISRKYDVAIQEIIKSNPALQNGILEIGSTIRIPKSAFAKNETETVEKTQKLEDEQYIYHRVQAGDTFYSISNKYNITKEAVYNANPDLNPDDLALGYLVRIPKAEISREEQRISQNDDFKVHIVKRKETVYSIANKYNINVEDIEMANPTLILTNIKKGTKLIIPSPEYIARIKQEEVTEKQDLTQERVVRNMDSIFVDCGSYDYNTLKETISVAVMLPFDVEATKKANIITKIVDDEEVEVDRDEPILSSRSRTFVEFYEGMLLALDSIKKQGVNVQVFTYDTAPDTNKVKQILAQPELKSVDFIIGPAFTSNLKLVSDFSYEHGIKLIYPLSNKNPEIKRNPYLIQVNTPDSLMYDKYVSYIVNKSQGSRILVLKSKEPESLENQFCSALKDKLYMDYIPKGLSPNYMEVSFSQQDVQAIDALLDSEIPNLVVIPSPKEADISKILTTLHGVVELSSDKQVKLIGFGDWLKYQTINAEEIHDLNTDILTSYALDYDDTVTNEFLTKYRSWFNTEPFAVAPYFIRPGKNSKFSKYGIWGFDVTYYFMSARVKYGKEFEYCLPDFKSKQVQFNFDFERIENWGGIYNRGLCVLTFNSDLKVLRKKL</sequence>
<feature type="domain" description="LysM" evidence="1">
    <location>
        <begin position="228"/>
        <end position="272"/>
    </location>
</feature>
<feature type="domain" description="LysM" evidence="1">
    <location>
        <begin position="101"/>
        <end position="144"/>
    </location>
</feature>
<dbReference type="CDD" id="cd06268">
    <property type="entry name" value="PBP1_ABC_transporter_LIVBP-like"/>
    <property type="match status" value="1"/>
</dbReference>
<dbReference type="Gene3D" id="3.40.50.2300">
    <property type="match status" value="2"/>
</dbReference>
<reference evidence="2" key="1">
    <citation type="submission" date="2022-10" db="EMBL/GenBank/DDBJ databases">
        <authorList>
            <person name="Yu W.X."/>
        </authorList>
    </citation>
    <scope>NUCLEOTIDE SEQUENCE</scope>
    <source>
        <strain evidence="2">AAT</strain>
    </source>
</reference>
<evidence type="ECO:0000313" key="3">
    <source>
        <dbReference type="Proteomes" id="UP001209229"/>
    </source>
</evidence>
<protein>
    <submittedName>
        <fullName evidence="2">LysM peptidoglycan-binding domain-containing protein</fullName>
    </submittedName>
</protein>
<dbReference type="AlphaFoldDB" id="A0AAE3SDZ6"/>
<dbReference type="Pfam" id="PF01476">
    <property type="entry name" value="LysM"/>
    <property type="match status" value="5"/>
</dbReference>
<keyword evidence="3" id="KW-1185">Reference proteome</keyword>
<feature type="domain" description="LysM" evidence="1">
    <location>
        <begin position="159"/>
        <end position="203"/>
    </location>
</feature>
<feature type="domain" description="LysM" evidence="1">
    <location>
        <begin position="38"/>
        <end position="81"/>
    </location>
</feature>
<accession>A0AAE3SDZ6</accession>
<comment type="caution">
    <text evidence="2">The sequence shown here is derived from an EMBL/GenBank/DDBJ whole genome shotgun (WGS) entry which is preliminary data.</text>
</comment>
<dbReference type="Gene3D" id="3.10.350.10">
    <property type="entry name" value="LysM domain"/>
    <property type="match status" value="5"/>
</dbReference>
<evidence type="ECO:0000259" key="1">
    <source>
        <dbReference type="PROSITE" id="PS51782"/>
    </source>
</evidence>
<evidence type="ECO:0000313" key="2">
    <source>
        <dbReference type="EMBL" id="MCW3785447.1"/>
    </source>
</evidence>
<dbReference type="PROSITE" id="PS51782">
    <property type="entry name" value="LYSM"/>
    <property type="match status" value="5"/>
</dbReference>
<feature type="domain" description="LysM" evidence="1">
    <location>
        <begin position="291"/>
        <end position="335"/>
    </location>
</feature>
<gene>
    <name evidence="2" type="ORF">OM075_03155</name>
</gene>
<dbReference type="EMBL" id="JAPDPJ010000003">
    <property type="protein sequence ID" value="MCW3785447.1"/>
    <property type="molecule type" value="Genomic_DNA"/>
</dbReference>
<dbReference type="PANTHER" id="PTHR33734">
    <property type="entry name" value="LYSM DOMAIN-CONTAINING GPI-ANCHORED PROTEIN 2"/>
    <property type="match status" value="1"/>
</dbReference>
<dbReference type="InterPro" id="IPR036779">
    <property type="entry name" value="LysM_dom_sf"/>
</dbReference>
<dbReference type="InterPro" id="IPR028082">
    <property type="entry name" value="Peripla_BP_I"/>
</dbReference>
<proteinExistence type="predicted"/>
<dbReference type="GO" id="GO:0008932">
    <property type="term" value="F:lytic endotransglycosylase activity"/>
    <property type="evidence" value="ECO:0007669"/>
    <property type="project" value="TreeGrafter"/>
</dbReference>
<dbReference type="InterPro" id="IPR018392">
    <property type="entry name" value="LysM"/>
</dbReference>
<name>A0AAE3SDZ6_9BACT</name>
<dbReference type="PANTHER" id="PTHR33734:SF22">
    <property type="entry name" value="MEMBRANE-BOUND LYTIC MUREIN TRANSGLYCOSYLASE D"/>
    <property type="match status" value="1"/>
</dbReference>
<dbReference type="SUPFAM" id="SSF54106">
    <property type="entry name" value="LysM domain"/>
    <property type="match status" value="5"/>
</dbReference>
<dbReference type="CDD" id="cd00118">
    <property type="entry name" value="LysM"/>
    <property type="match status" value="5"/>
</dbReference>
<dbReference type="RefSeq" id="WP_301189019.1">
    <property type="nucleotide sequence ID" value="NZ_JAPDPJ010000003.1"/>
</dbReference>